<dbReference type="InterPro" id="IPR012910">
    <property type="entry name" value="Plug_dom"/>
</dbReference>
<dbReference type="PANTHER" id="PTHR32552:SF68">
    <property type="entry name" value="FERRICHROME OUTER MEMBRANE TRANSPORTER_PHAGE RECEPTOR"/>
    <property type="match status" value="1"/>
</dbReference>
<evidence type="ECO:0000313" key="20">
    <source>
        <dbReference type="EMBL" id="GHC65428.1"/>
    </source>
</evidence>
<comment type="similarity">
    <text evidence="2 14 16">Belongs to the TonB-dependent receptor family.</text>
</comment>
<dbReference type="EMBL" id="BMYJ01000012">
    <property type="protein sequence ID" value="GHC65428.1"/>
    <property type="molecule type" value="Genomic_DNA"/>
</dbReference>
<evidence type="ECO:0000256" key="14">
    <source>
        <dbReference type="PROSITE-ProRule" id="PRU01360"/>
    </source>
</evidence>
<dbReference type="GO" id="GO:0015891">
    <property type="term" value="P:siderophore transport"/>
    <property type="evidence" value="ECO:0007669"/>
    <property type="project" value="InterPro"/>
</dbReference>
<dbReference type="PROSITE" id="PS52016">
    <property type="entry name" value="TONB_DEPENDENT_REC_3"/>
    <property type="match status" value="1"/>
</dbReference>
<organism evidence="20 21">
    <name type="scientific">Neogemmobacter tilapiae</name>
    <dbReference type="NCBI Taxonomy" id="875041"/>
    <lineage>
        <taxon>Bacteria</taxon>
        <taxon>Pseudomonadati</taxon>
        <taxon>Pseudomonadota</taxon>
        <taxon>Alphaproteobacteria</taxon>
        <taxon>Rhodobacterales</taxon>
        <taxon>Paracoccaceae</taxon>
        <taxon>Neogemmobacter</taxon>
    </lineage>
</organism>
<dbReference type="FunFam" id="2.170.130.10:FF:000001">
    <property type="entry name" value="Catecholate siderophore TonB-dependent receptor"/>
    <property type="match status" value="1"/>
</dbReference>
<dbReference type="AlphaFoldDB" id="A0A918TWI7"/>
<feature type="chain" id="PRO_5036904085" evidence="17">
    <location>
        <begin position="30"/>
        <end position="710"/>
    </location>
</feature>
<dbReference type="InterPro" id="IPR010105">
    <property type="entry name" value="TonB_sidphr_rcpt"/>
</dbReference>
<dbReference type="Gene3D" id="2.40.170.20">
    <property type="entry name" value="TonB-dependent receptor, beta-barrel domain"/>
    <property type="match status" value="1"/>
</dbReference>
<evidence type="ECO:0000256" key="1">
    <source>
        <dbReference type="ARBA" id="ARBA00004571"/>
    </source>
</evidence>
<evidence type="ECO:0000256" key="5">
    <source>
        <dbReference type="ARBA" id="ARBA00022496"/>
    </source>
</evidence>
<dbReference type="RefSeq" id="WP_189413044.1">
    <property type="nucleotide sequence ID" value="NZ_BMYJ01000012.1"/>
</dbReference>
<evidence type="ECO:0000313" key="21">
    <source>
        <dbReference type="Proteomes" id="UP000638981"/>
    </source>
</evidence>
<evidence type="ECO:0000256" key="2">
    <source>
        <dbReference type="ARBA" id="ARBA00009810"/>
    </source>
</evidence>
<dbReference type="Pfam" id="PF07715">
    <property type="entry name" value="Plug"/>
    <property type="match status" value="1"/>
</dbReference>
<evidence type="ECO:0000256" key="11">
    <source>
        <dbReference type="ARBA" id="ARBA00023136"/>
    </source>
</evidence>
<evidence type="ECO:0000256" key="17">
    <source>
        <dbReference type="SAM" id="SignalP"/>
    </source>
</evidence>
<keyword evidence="13 14" id="KW-0998">Cell outer membrane</keyword>
<protein>
    <submittedName>
        <fullName evidence="20">TonB-dependent receptor</fullName>
    </submittedName>
</protein>
<dbReference type="InterPro" id="IPR010917">
    <property type="entry name" value="TonB_rcpt_CS"/>
</dbReference>
<gene>
    <name evidence="20" type="primary">fhuA</name>
    <name evidence="20" type="ORF">GCM10007315_32540</name>
</gene>
<evidence type="ECO:0000256" key="6">
    <source>
        <dbReference type="ARBA" id="ARBA00022692"/>
    </source>
</evidence>
<dbReference type="Pfam" id="PF00593">
    <property type="entry name" value="TonB_dep_Rec_b-barrel"/>
    <property type="match status" value="1"/>
</dbReference>
<accession>A0A918TWI7</accession>
<keyword evidence="6 14" id="KW-0812">Transmembrane</keyword>
<comment type="caution">
    <text evidence="20">The sequence shown here is derived from an EMBL/GenBank/DDBJ whole genome shotgun (WGS) entry which is preliminary data.</text>
</comment>
<proteinExistence type="inferred from homology"/>
<evidence type="ECO:0000259" key="18">
    <source>
        <dbReference type="Pfam" id="PF00593"/>
    </source>
</evidence>
<dbReference type="NCBIfam" id="TIGR01783">
    <property type="entry name" value="TonB-siderophor"/>
    <property type="match status" value="1"/>
</dbReference>
<dbReference type="CDD" id="cd01347">
    <property type="entry name" value="ligand_gated_channel"/>
    <property type="match status" value="1"/>
</dbReference>
<evidence type="ECO:0000256" key="3">
    <source>
        <dbReference type="ARBA" id="ARBA00022448"/>
    </source>
</evidence>
<dbReference type="Gene3D" id="2.170.130.10">
    <property type="entry name" value="TonB-dependent receptor, plug domain"/>
    <property type="match status" value="1"/>
</dbReference>
<reference evidence="20" key="1">
    <citation type="journal article" date="2014" name="Int. J. Syst. Evol. Microbiol.">
        <title>Complete genome sequence of Corynebacterium casei LMG S-19264T (=DSM 44701T), isolated from a smear-ripened cheese.</title>
        <authorList>
            <consortium name="US DOE Joint Genome Institute (JGI-PGF)"/>
            <person name="Walter F."/>
            <person name="Albersmeier A."/>
            <person name="Kalinowski J."/>
            <person name="Ruckert C."/>
        </authorList>
    </citation>
    <scope>NUCLEOTIDE SEQUENCE</scope>
    <source>
        <strain evidence="20">KCTC 23310</strain>
    </source>
</reference>
<feature type="domain" description="TonB-dependent receptor-like beta-barrel" evidence="18">
    <location>
        <begin position="281"/>
        <end position="679"/>
    </location>
</feature>
<feature type="signal peptide" evidence="17">
    <location>
        <begin position="1"/>
        <end position="29"/>
    </location>
</feature>
<evidence type="ECO:0000256" key="10">
    <source>
        <dbReference type="ARBA" id="ARBA00023077"/>
    </source>
</evidence>
<keyword evidence="4 14" id="KW-1134">Transmembrane beta strand</keyword>
<evidence type="ECO:0000256" key="12">
    <source>
        <dbReference type="ARBA" id="ARBA00023170"/>
    </source>
</evidence>
<comment type="subcellular location">
    <subcellularLocation>
        <location evidence="1 14">Cell outer membrane</location>
        <topology evidence="1 14">Multi-pass membrane protein</topology>
    </subcellularLocation>
</comment>
<name>A0A918TWI7_9RHOB</name>
<evidence type="ECO:0000256" key="13">
    <source>
        <dbReference type="ARBA" id="ARBA00023237"/>
    </source>
</evidence>
<feature type="short sequence motif" description="TonB C-terminal box" evidence="15">
    <location>
        <begin position="693"/>
        <end position="710"/>
    </location>
</feature>
<sequence length="710" mass="77845">MTPFQPARLPHLLLCHTALISLSTLPLYAQDAETTDLAPIIVQEKLAYSGAIEGYLAPATETGVKSGVPLAEVPQSISVVTTTELEFRKPRQIEDAIKFVPGINASTWGTDNRYDQFSLRGFDMGTGALYRDGLPQKALNFTAFSTDPYMIERVDVLRGPAGVLYGSNDAGGMVNLVTKRPVFDRVAEGRLGFASHGTAEAAFDWGNVLNAEGTLAGRLTGLVRDGGTAVDGAEDDRYFIAGGLTWAPTDQTSLTILAHVQKDGKQPLIMTPVNGEDIDPAWGTLPTDFPFRQSDYNHFDTEQESFGWELTHKFDNGLTLNHRLRYAHQTTDYAQLDYSYADAAGMYYYAFRNDEDAKTLGLDTNLEWNASFGAIENTLIAGFDYQRSQNKVTQYYDGTLYTVPFANPALDFAVTDPALGSTTRSTYVEKGLYIQDHMKFDGGTTLTAGLRQSWFENRSEDLIGGTSDSQDDKALTGMIGLTHEFANGLTPYVSYTEGFIQNVGKTITGETLDPSKSKQVELGLRYQPGDELLLSASLFDLRKTNVKDYDLSDPTFSSFVTVGEIRSRGLELEARGRLTDRLQGMLSYAYLDTKITKSADASKLGNHNAMAPQHQLSLWVDYDASALLDGLTIGTGLRYQSDSFSTQDNGRKTQGGAVADLSIRYEADSYTVDLGVSNLFDRDYYGVCYDSYGCAKGEGRVATLSVSTKF</sequence>
<keyword evidence="10 16" id="KW-0798">TonB box</keyword>
<dbReference type="PANTHER" id="PTHR32552">
    <property type="entry name" value="FERRICHROME IRON RECEPTOR-RELATED"/>
    <property type="match status" value="1"/>
</dbReference>
<dbReference type="GO" id="GO:0015344">
    <property type="term" value="F:siderophore uptake transmembrane transporter activity"/>
    <property type="evidence" value="ECO:0007669"/>
    <property type="project" value="TreeGrafter"/>
</dbReference>
<evidence type="ECO:0000259" key="19">
    <source>
        <dbReference type="Pfam" id="PF07715"/>
    </source>
</evidence>
<dbReference type="InterPro" id="IPR039426">
    <property type="entry name" value="TonB-dep_rcpt-like"/>
</dbReference>
<keyword evidence="5" id="KW-0410">Iron transport</keyword>
<evidence type="ECO:0000256" key="16">
    <source>
        <dbReference type="RuleBase" id="RU003357"/>
    </source>
</evidence>
<keyword evidence="9" id="KW-0406">Ion transport</keyword>
<evidence type="ECO:0000256" key="4">
    <source>
        <dbReference type="ARBA" id="ARBA00022452"/>
    </source>
</evidence>
<dbReference type="InterPro" id="IPR000531">
    <property type="entry name" value="Beta-barrel_TonB"/>
</dbReference>
<dbReference type="Proteomes" id="UP000638981">
    <property type="component" value="Unassembled WGS sequence"/>
</dbReference>
<dbReference type="PROSITE" id="PS01156">
    <property type="entry name" value="TONB_DEPENDENT_REC_2"/>
    <property type="match status" value="1"/>
</dbReference>
<keyword evidence="21" id="KW-1185">Reference proteome</keyword>
<keyword evidence="11 14" id="KW-0472">Membrane</keyword>
<dbReference type="InterPro" id="IPR036942">
    <property type="entry name" value="Beta-barrel_TonB_sf"/>
</dbReference>
<keyword evidence="12 20" id="KW-0675">Receptor</keyword>
<reference evidence="20" key="2">
    <citation type="submission" date="2020-09" db="EMBL/GenBank/DDBJ databases">
        <authorList>
            <person name="Sun Q."/>
            <person name="Kim S."/>
        </authorList>
    </citation>
    <scope>NUCLEOTIDE SEQUENCE</scope>
    <source>
        <strain evidence="20">KCTC 23310</strain>
    </source>
</reference>
<dbReference type="GO" id="GO:0038023">
    <property type="term" value="F:signaling receptor activity"/>
    <property type="evidence" value="ECO:0007669"/>
    <property type="project" value="InterPro"/>
</dbReference>
<evidence type="ECO:0000256" key="15">
    <source>
        <dbReference type="PROSITE-ProRule" id="PRU10144"/>
    </source>
</evidence>
<keyword evidence="3 14" id="KW-0813">Transport</keyword>
<evidence type="ECO:0000256" key="9">
    <source>
        <dbReference type="ARBA" id="ARBA00023065"/>
    </source>
</evidence>
<evidence type="ECO:0000256" key="8">
    <source>
        <dbReference type="ARBA" id="ARBA00023004"/>
    </source>
</evidence>
<keyword evidence="7 17" id="KW-0732">Signal</keyword>
<keyword evidence="8" id="KW-0408">Iron</keyword>
<dbReference type="GO" id="GO:0009279">
    <property type="term" value="C:cell outer membrane"/>
    <property type="evidence" value="ECO:0007669"/>
    <property type="project" value="UniProtKB-SubCell"/>
</dbReference>
<dbReference type="SUPFAM" id="SSF56935">
    <property type="entry name" value="Porins"/>
    <property type="match status" value="1"/>
</dbReference>
<feature type="domain" description="TonB-dependent receptor plug" evidence="19">
    <location>
        <begin position="70"/>
        <end position="172"/>
    </location>
</feature>
<dbReference type="InterPro" id="IPR037066">
    <property type="entry name" value="Plug_dom_sf"/>
</dbReference>
<evidence type="ECO:0000256" key="7">
    <source>
        <dbReference type="ARBA" id="ARBA00022729"/>
    </source>
</evidence>